<dbReference type="GO" id="GO:0005634">
    <property type="term" value="C:nucleus"/>
    <property type="evidence" value="ECO:0007669"/>
    <property type="project" value="UniProtKB-SubCell"/>
</dbReference>
<feature type="domain" description="MRG" evidence="6">
    <location>
        <begin position="9"/>
        <end position="69"/>
    </location>
</feature>
<evidence type="ECO:0000256" key="4">
    <source>
        <dbReference type="ARBA" id="ARBA00023163"/>
    </source>
</evidence>
<proteinExistence type="predicted"/>
<dbReference type="GO" id="GO:0006355">
    <property type="term" value="P:regulation of DNA-templated transcription"/>
    <property type="evidence" value="ECO:0007669"/>
    <property type="project" value="InterPro"/>
</dbReference>
<keyword evidence="9" id="KW-1185">Reference proteome</keyword>
<accession>A0A078G7G5</accession>
<organism evidence="8 9">
    <name type="scientific">Brassica napus</name>
    <name type="common">Rape</name>
    <dbReference type="NCBI Taxonomy" id="3708"/>
    <lineage>
        <taxon>Eukaryota</taxon>
        <taxon>Viridiplantae</taxon>
        <taxon>Streptophyta</taxon>
        <taxon>Embryophyta</taxon>
        <taxon>Tracheophyta</taxon>
        <taxon>Spermatophyta</taxon>
        <taxon>Magnoliopsida</taxon>
        <taxon>eudicotyledons</taxon>
        <taxon>Gunneridae</taxon>
        <taxon>Pentapetalae</taxon>
        <taxon>rosids</taxon>
        <taxon>malvids</taxon>
        <taxon>Brassicales</taxon>
        <taxon>Brassicaceae</taxon>
        <taxon>Brassiceae</taxon>
        <taxon>Brassica</taxon>
    </lineage>
</organism>
<reference evidence="8" key="2">
    <citation type="submission" date="2014-06" db="EMBL/GenBank/DDBJ databases">
        <authorList>
            <person name="Genoscope - CEA"/>
        </authorList>
    </citation>
    <scope>NUCLEOTIDE SEQUENCE</scope>
</reference>
<dbReference type="GO" id="GO:0006325">
    <property type="term" value="P:chromatin organization"/>
    <property type="evidence" value="ECO:0007669"/>
    <property type="project" value="UniProtKB-KW"/>
</dbReference>
<dbReference type="InterPro" id="IPR026541">
    <property type="entry name" value="MRG_dom"/>
</dbReference>
<dbReference type="PaxDb" id="3708-A0A078G7G5"/>
<dbReference type="Pfam" id="PF05712">
    <property type="entry name" value="MRG"/>
    <property type="match status" value="1"/>
</dbReference>
<sequence>MHAYTHTCTNRKDNVSTEKLIKIQIPATLRKQLTDDWENITQKDKIVKLPRSPNVDEILSKYHELKTKKDGL</sequence>
<gene>
    <name evidence="8" type="primary">BnaC03g61530D</name>
    <name evidence="7" type="ORF">DARMORV10_C03P79480.1</name>
    <name evidence="8" type="ORF">GSBRNA2T00018972001</name>
</gene>
<keyword evidence="5" id="KW-0539">Nucleus</keyword>
<dbReference type="PROSITE" id="PS51640">
    <property type="entry name" value="MRG"/>
    <property type="match status" value="1"/>
</dbReference>
<evidence type="ECO:0000256" key="5">
    <source>
        <dbReference type="ARBA" id="ARBA00023242"/>
    </source>
</evidence>
<evidence type="ECO:0000313" key="8">
    <source>
        <dbReference type="EMBL" id="CDY22440.1"/>
    </source>
</evidence>
<dbReference type="PANTHER" id="PTHR10880">
    <property type="entry name" value="MORTALITY FACTOR 4-LIKE PROTEIN"/>
    <property type="match status" value="1"/>
</dbReference>
<dbReference type="Gramene" id="CDY22440">
    <property type="protein sequence ID" value="CDY22440"/>
    <property type="gene ID" value="GSBRNA2T00018972001"/>
</dbReference>
<dbReference type="AlphaFoldDB" id="A0A078G7G5"/>
<dbReference type="EMBL" id="LK032131">
    <property type="protein sequence ID" value="CDY22440.1"/>
    <property type="molecule type" value="Genomic_DNA"/>
</dbReference>
<dbReference type="Gene3D" id="1.10.274.30">
    <property type="entry name" value="MRG domain"/>
    <property type="match status" value="1"/>
</dbReference>
<dbReference type="STRING" id="3708.A0A078G7G5"/>
<evidence type="ECO:0000313" key="9">
    <source>
        <dbReference type="Proteomes" id="UP000028999"/>
    </source>
</evidence>
<evidence type="ECO:0000259" key="6">
    <source>
        <dbReference type="Pfam" id="PF05712"/>
    </source>
</evidence>
<evidence type="ECO:0000256" key="1">
    <source>
        <dbReference type="ARBA" id="ARBA00004123"/>
    </source>
</evidence>
<evidence type="ECO:0000313" key="7">
    <source>
        <dbReference type="EMBL" id="CAF1710320.1"/>
    </source>
</evidence>
<reference evidence="7" key="3">
    <citation type="submission" date="2021-01" db="EMBL/GenBank/DDBJ databases">
        <authorList>
            <consortium name="Genoscope - CEA"/>
            <person name="William W."/>
        </authorList>
    </citation>
    <scope>NUCLEOTIDE SEQUENCE</scope>
</reference>
<dbReference type="Proteomes" id="UP001295469">
    <property type="component" value="Chromosome C03"/>
</dbReference>
<dbReference type="PANTHER" id="PTHR10880:SF15">
    <property type="entry name" value="MSL COMPLEX SUBUNIT 3"/>
    <property type="match status" value="1"/>
</dbReference>
<keyword evidence="4" id="KW-0804">Transcription</keyword>
<dbReference type="Proteomes" id="UP000028999">
    <property type="component" value="Unassembled WGS sequence"/>
</dbReference>
<dbReference type="InterPro" id="IPR008676">
    <property type="entry name" value="MRG"/>
</dbReference>
<keyword evidence="2" id="KW-0156">Chromatin regulator</keyword>
<protein>
    <submittedName>
        <fullName evidence="7">(rape) hypothetical protein</fullName>
    </submittedName>
    <submittedName>
        <fullName evidence="8">BnaC03g61530D protein</fullName>
    </submittedName>
</protein>
<name>A0A078G7G5_BRANA</name>
<dbReference type="EMBL" id="HG994367">
    <property type="protein sequence ID" value="CAF1710320.1"/>
    <property type="molecule type" value="Genomic_DNA"/>
</dbReference>
<evidence type="ECO:0000256" key="2">
    <source>
        <dbReference type="ARBA" id="ARBA00022853"/>
    </source>
</evidence>
<comment type="subcellular location">
    <subcellularLocation>
        <location evidence="1">Nucleus</location>
    </subcellularLocation>
</comment>
<keyword evidence="3" id="KW-0805">Transcription regulation</keyword>
<reference evidence="8 9" key="1">
    <citation type="journal article" date="2014" name="Science">
        <title>Plant genetics. Early allopolyploid evolution in the post-Neolithic Brassica napus oilseed genome.</title>
        <authorList>
            <person name="Chalhoub B."/>
            <person name="Denoeud F."/>
            <person name="Liu S."/>
            <person name="Parkin I.A."/>
            <person name="Tang H."/>
            <person name="Wang X."/>
            <person name="Chiquet J."/>
            <person name="Belcram H."/>
            <person name="Tong C."/>
            <person name="Samans B."/>
            <person name="Correa M."/>
            <person name="Da Silva C."/>
            <person name="Just J."/>
            <person name="Falentin C."/>
            <person name="Koh C.S."/>
            <person name="Le Clainche I."/>
            <person name="Bernard M."/>
            <person name="Bento P."/>
            <person name="Noel B."/>
            <person name="Labadie K."/>
            <person name="Alberti A."/>
            <person name="Charles M."/>
            <person name="Arnaud D."/>
            <person name="Guo H."/>
            <person name="Daviaud C."/>
            <person name="Alamery S."/>
            <person name="Jabbari K."/>
            <person name="Zhao M."/>
            <person name="Edger P.P."/>
            <person name="Chelaifa H."/>
            <person name="Tack D."/>
            <person name="Lassalle G."/>
            <person name="Mestiri I."/>
            <person name="Schnel N."/>
            <person name="Le Paslier M.C."/>
            <person name="Fan G."/>
            <person name="Renault V."/>
            <person name="Bayer P.E."/>
            <person name="Golicz A.A."/>
            <person name="Manoli S."/>
            <person name="Lee T.H."/>
            <person name="Thi V.H."/>
            <person name="Chalabi S."/>
            <person name="Hu Q."/>
            <person name="Fan C."/>
            <person name="Tollenaere R."/>
            <person name="Lu Y."/>
            <person name="Battail C."/>
            <person name="Shen J."/>
            <person name="Sidebottom C.H."/>
            <person name="Wang X."/>
            <person name="Canaguier A."/>
            <person name="Chauveau A."/>
            <person name="Berard A."/>
            <person name="Deniot G."/>
            <person name="Guan M."/>
            <person name="Liu Z."/>
            <person name="Sun F."/>
            <person name="Lim Y.P."/>
            <person name="Lyons E."/>
            <person name="Town C.D."/>
            <person name="Bancroft I."/>
            <person name="Wang X."/>
            <person name="Meng J."/>
            <person name="Ma J."/>
            <person name="Pires J.C."/>
            <person name="King G.J."/>
            <person name="Brunel D."/>
            <person name="Delourme R."/>
            <person name="Renard M."/>
            <person name="Aury J.M."/>
            <person name="Adams K.L."/>
            <person name="Batley J."/>
            <person name="Snowdon R.J."/>
            <person name="Tost J."/>
            <person name="Edwards D."/>
            <person name="Zhou Y."/>
            <person name="Hua W."/>
            <person name="Sharpe A.G."/>
            <person name="Paterson A.H."/>
            <person name="Guan C."/>
            <person name="Wincker P."/>
        </authorList>
    </citation>
    <scope>NUCLEOTIDE SEQUENCE [LARGE SCALE GENOMIC DNA]</scope>
    <source>
        <strain evidence="9">cv. Darmor-bzh</strain>
    </source>
</reference>
<evidence type="ECO:0000256" key="3">
    <source>
        <dbReference type="ARBA" id="ARBA00023015"/>
    </source>
</evidence>
<dbReference type="InterPro" id="IPR038217">
    <property type="entry name" value="MRG_C_sf"/>
</dbReference>